<dbReference type="RefSeq" id="WP_190572334.1">
    <property type="nucleotide sequence ID" value="NZ_JACJQL010000095.1"/>
</dbReference>
<dbReference type="InterPro" id="IPR003646">
    <property type="entry name" value="SH3-like_bac-type"/>
</dbReference>
<proteinExistence type="predicted"/>
<sequence>MFSALLKFILGILLAIAVLLGSGVAVGLYFMNRTAIPPTKPIYANDTPALKDPDSKKNKIEPISTPETKTETTPTPSASPTETEKPLPKGAYKGRITWPQGVSLRAEPTQESERVGGAGFDEKIIVLEENPDKLWKKVRVESTKLEGWTKVGNIERVDEE</sequence>
<accession>A0ABR8BN97</accession>
<organism evidence="3 4">
    <name type="scientific">Nostoc parmelioides FACHB-3921</name>
    <dbReference type="NCBI Taxonomy" id="2692909"/>
    <lineage>
        <taxon>Bacteria</taxon>
        <taxon>Bacillati</taxon>
        <taxon>Cyanobacteriota</taxon>
        <taxon>Cyanophyceae</taxon>
        <taxon>Nostocales</taxon>
        <taxon>Nostocaceae</taxon>
        <taxon>Nostoc</taxon>
    </lineage>
</organism>
<evidence type="ECO:0000256" key="1">
    <source>
        <dbReference type="SAM" id="MobiDB-lite"/>
    </source>
</evidence>
<evidence type="ECO:0000313" key="4">
    <source>
        <dbReference type="Proteomes" id="UP000621307"/>
    </source>
</evidence>
<feature type="compositionally biased region" description="Low complexity" evidence="1">
    <location>
        <begin position="61"/>
        <end position="81"/>
    </location>
</feature>
<dbReference type="Proteomes" id="UP000621307">
    <property type="component" value="Unassembled WGS sequence"/>
</dbReference>
<feature type="domain" description="SH3b" evidence="2">
    <location>
        <begin position="101"/>
        <end position="148"/>
    </location>
</feature>
<feature type="compositionally biased region" description="Basic and acidic residues" evidence="1">
    <location>
        <begin position="49"/>
        <end position="60"/>
    </location>
</feature>
<reference evidence="3 4" key="1">
    <citation type="journal article" date="2020" name="ISME J.">
        <title>Comparative genomics reveals insights into cyanobacterial evolution and habitat adaptation.</title>
        <authorList>
            <person name="Chen M.Y."/>
            <person name="Teng W.K."/>
            <person name="Zhao L."/>
            <person name="Hu C.X."/>
            <person name="Zhou Y.K."/>
            <person name="Han B.P."/>
            <person name="Song L.R."/>
            <person name="Shu W.S."/>
        </authorList>
    </citation>
    <scope>NUCLEOTIDE SEQUENCE [LARGE SCALE GENOMIC DNA]</scope>
    <source>
        <strain evidence="3 4">FACHB-3921</strain>
    </source>
</reference>
<evidence type="ECO:0000313" key="3">
    <source>
        <dbReference type="EMBL" id="MBD2255441.1"/>
    </source>
</evidence>
<feature type="region of interest" description="Disordered" evidence="1">
    <location>
        <begin position="41"/>
        <end position="117"/>
    </location>
</feature>
<keyword evidence="4" id="KW-1185">Reference proteome</keyword>
<dbReference type="EMBL" id="JACJQL010000095">
    <property type="protein sequence ID" value="MBD2255441.1"/>
    <property type="molecule type" value="Genomic_DNA"/>
</dbReference>
<protein>
    <submittedName>
        <fullName evidence="3">SH3 domain-containing protein</fullName>
    </submittedName>
</protein>
<gene>
    <name evidence="3" type="ORF">H6G14_29980</name>
</gene>
<name>A0ABR8BN97_9NOSO</name>
<evidence type="ECO:0000259" key="2">
    <source>
        <dbReference type="Pfam" id="PF08239"/>
    </source>
</evidence>
<dbReference type="Pfam" id="PF08239">
    <property type="entry name" value="SH3_3"/>
    <property type="match status" value="1"/>
</dbReference>
<comment type="caution">
    <text evidence="3">The sequence shown here is derived from an EMBL/GenBank/DDBJ whole genome shotgun (WGS) entry which is preliminary data.</text>
</comment>